<comment type="caution">
    <text evidence="1">The sequence shown here is derived from an EMBL/GenBank/DDBJ whole genome shotgun (WGS) entry which is preliminary data.</text>
</comment>
<sequence length="56" mass="6711">MSEHLNDKEIALELTQIMFEHYNKRVDAKDNGRQIDVEFVGKMYQHFHKIVSSFNK</sequence>
<dbReference type="Proteomes" id="UP000006190">
    <property type="component" value="Unassembled WGS sequence"/>
</dbReference>
<dbReference type="OrthoDB" id="9882121at2"/>
<dbReference type="HOGENOM" id="CLU_210478_0_0_9"/>
<gene>
    <name evidence="1" type="ORF">HMPREF9708_00107</name>
</gene>
<reference evidence="1 2" key="1">
    <citation type="submission" date="2012-01" db="EMBL/GenBank/DDBJ databases">
        <title>The Genome Sequence of Facklamia languida CCUG 37842.</title>
        <authorList>
            <consortium name="The Broad Institute Genome Sequencing Platform"/>
            <person name="Earl A."/>
            <person name="Ward D."/>
            <person name="Feldgarden M."/>
            <person name="Gevers D."/>
            <person name="Huys G."/>
            <person name="Young S.K."/>
            <person name="Zeng Q."/>
            <person name="Gargeya S."/>
            <person name="Fitzgerald M."/>
            <person name="Haas B."/>
            <person name="Abouelleil A."/>
            <person name="Alvarado L."/>
            <person name="Arachchi H.M."/>
            <person name="Berlin A."/>
            <person name="Chapman S.B."/>
            <person name="Gearin G."/>
            <person name="Goldberg J."/>
            <person name="Griggs A."/>
            <person name="Gujja S."/>
            <person name="Hansen M."/>
            <person name="Heiman D."/>
            <person name="Howarth C."/>
            <person name="Larimer J."/>
            <person name="Lui A."/>
            <person name="MacDonald P.J.P."/>
            <person name="McCowen C."/>
            <person name="Montmayeur A."/>
            <person name="Murphy C."/>
            <person name="Neiman D."/>
            <person name="Pearson M."/>
            <person name="Priest M."/>
            <person name="Roberts A."/>
            <person name="Saif S."/>
            <person name="Shea T."/>
            <person name="Sisk P."/>
            <person name="Stolte C."/>
            <person name="Sykes S."/>
            <person name="Wortman J."/>
            <person name="Nusbaum C."/>
            <person name="Birren B."/>
        </authorList>
    </citation>
    <scope>NUCLEOTIDE SEQUENCE [LARGE SCALE GENOMIC DNA]</scope>
    <source>
        <strain evidence="1 2">CCUG 37842</strain>
    </source>
</reference>
<organism evidence="1 2">
    <name type="scientific">Facklamia languida CCUG 37842</name>
    <dbReference type="NCBI Taxonomy" id="883113"/>
    <lineage>
        <taxon>Bacteria</taxon>
        <taxon>Bacillati</taxon>
        <taxon>Bacillota</taxon>
        <taxon>Bacilli</taxon>
        <taxon>Lactobacillales</taxon>
        <taxon>Aerococcaceae</taxon>
        <taxon>Facklamia</taxon>
    </lineage>
</organism>
<evidence type="ECO:0000313" key="1">
    <source>
        <dbReference type="EMBL" id="EHR38023.1"/>
    </source>
</evidence>
<dbReference type="EMBL" id="AGEG01000002">
    <property type="protein sequence ID" value="EHR38023.1"/>
    <property type="molecule type" value="Genomic_DNA"/>
</dbReference>
<keyword evidence="2" id="KW-1185">Reference proteome</keyword>
<dbReference type="RefSeq" id="WP_006307972.1">
    <property type="nucleotide sequence ID" value="NZ_JH601133.1"/>
</dbReference>
<dbReference type="AlphaFoldDB" id="H3NGW8"/>
<protein>
    <submittedName>
        <fullName evidence="1">Uncharacterized protein</fullName>
    </submittedName>
</protein>
<name>H3NGW8_9LACT</name>
<accession>H3NGW8</accession>
<dbReference type="PATRIC" id="fig|883113.3.peg.107"/>
<proteinExistence type="predicted"/>
<evidence type="ECO:0000313" key="2">
    <source>
        <dbReference type="Proteomes" id="UP000006190"/>
    </source>
</evidence>